<feature type="compositionally biased region" description="Basic and acidic residues" evidence="1">
    <location>
        <begin position="15"/>
        <end position="25"/>
    </location>
</feature>
<accession>A0A8C8USE0</accession>
<dbReference type="Ensembl" id="ENSPEMT00000039095.1">
    <property type="protein sequence ID" value="ENSPEMP00000035222.1"/>
    <property type="gene ID" value="ENSPEMG00000026565.1"/>
</dbReference>
<dbReference type="AlphaFoldDB" id="A0A8C8USE0"/>
<dbReference type="GeneTree" id="ENSGT01030000237012"/>
<proteinExistence type="predicted"/>
<feature type="compositionally biased region" description="Basic and acidic residues" evidence="1">
    <location>
        <begin position="41"/>
        <end position="56"/>
    </location>
</feature>
<keyword evidence="3" id="KW-1185">Reference proteome</keyword>
<organism evidence="2 3">
    <name type="scientific">Peromyscus maniculatus bairdii</name>
    <name type="common">Prairie deer mouse</name>
    <dbReference type="NCBI Taxonomy" id="230844"/>
    <lineage>
        <taxon>Eukaryota</taxon>
        <taxon>Metazoa</taxon>
        <taxon>Chordata</taxon>
        <taxon>Craniata</taxon>
        <taxon>Vertebrata</taxon>
        <taxon>Euteleostomi</taxon>
        <taxon>Mammalia</taxon>
        <taxon>Eutheria</taxon>
        <taxon>Euarchontoglires</taxon>
        <taxon>Glires</taxon>
        <taxon>Rodentia</taxon>
        <taxon>Myomorpha</taxon>
        <taxon>Muroidea</taxon>
        <taxon>Cricetidae</taxon>
        <taxon>Neotominae</taxon>
        <taxon>Peromyscus</taxon>
    </lineage>
</organism>
<evidence type="ECO:0000313" key="3">
    <source>
        <dbReference type="Proteomes" id="UP000694547"/>
    </source>
</evidence>
<dbReference type="Proteomes" id="UP000694547">
    <property type="component" value="Chromosome 6"/>
</dbReference>
<reference evidence="2 3" key="1">
    <citation type="submission" date="2018-10" db="EMBL/GenBank/DDBJ databases">
        <title>Improved assembly of the deer mouse Peromyscus maniculatus genome.</title>
        <authorList>
            <person name="Lassance J.-M."/>
            <person name="Hoekstra H.E."/>
        </authorList>
    </citation>
    <scope>NUCLEOTIDE SEQUENCE [LARGE SCALE GENOMIC DNA]</scope>
</reference>
<evidence type="ECO:0000256" key="1">
    <source>
        <dbReference type="SAM" id="MobiDB-lite"/>
    </source>
</evidence>
<sequence length="178" mass="19659">MSESSSKFRRPLASKQEKDGTEKRGLPVSPGTALVGSPVEYQHRGDLRTHQREAKVRVLPRRGKLPQLQGGNQGADPRNWRRRKRRAFPRSPQRKSSDHAQCHLLLGHQRSSFPLGLEAPLPGPSHPHCTGPHQLQALWLPQEQDLAQSLSPPPQHTCPLLTGVTSHLGAACPDAHLP</sequence>
<reference evidence="2" key="2">
    <citation type="submission" date="2025-08" db="UniProtKB">
        <authorList>
            <consortium name="Ensembl"/>
        </authorList>
    </citation>
    <scope>IDENTIFICATION</scope>
</reference>
<name>A0A8C8USE0_PERMB</name>
<evidence type="ECO:0000313" key="2">
    <source>
        <dbReference type="Ensembl" id="ENSPEMP00000035222.1"/>
    </source>
</evidence>
<feature type="region of interest" description="Disordered" evidence="1">
    <location>
        <begin position="1"/>
        <end position="99"/>
    </location>
</feature>
<reference evidence="2" key="3">
    <citation type="submission" date="2025-09" db="UniProtKB">
        <authorList>
            <consortium name="Ensembl"/>
        </authorList>
    </citation>
    <scope>IDENTIFICATION</scope>
</reference>
<protein>
    <submittedName>
        <fullName evidence="2">Uncharacterized protein</fullName>
    </submittedName>
</protein>